<organism evidence="3 4">
    <name type="scientific">Rasamsonia emersonii (strain ATCC 16479 / CBS 393.64 / IMI 116815)</name>
    <dbReference type="NCBI Taxonomy" id="1408163"/>
    <lineage>
        <taxon>Eukaryota</taxon>
        <taxon>Fungi</taxon>
        <taxon>Dikarya</taxon>
        <taxon>Ascomycota</taxon>
        <taxon>Pezizomycotina</taxon>
        <taxon>Eurotiomycetes</taxon>
        <taxon>Eurotiomycetidae</taxon>
        <taxon>Eurotiales</taxon>
        <taxon>Trichocomaceae</taxon>
        <taxon>Rasamsonia</taxon>
    </lineage>
</organism>
<dbReference type="Pfam" id="PF00067">
    <property type="entry name" value="p450"/>
    <property type="match status" value="1"/>
</dbReference>
<dbReference type="InterPro" id="IPR001128">
    <property type="entry name" value="Cyt_P450"/>
</dbReference>
<dbReference type="EMBL" id="LASV01000393">
    <property type="protein sequence ID" value="KKA19015.1"/>
    <property type="molecule type" value="Genomic_DNA"/>
</dbReference>
<keyword evidence="1" id="KW-0479">Metal-binding</keyword>
<dbReference type="SUPFAM" id="SSF48264">
    <property type="entry name" value="Cytochrome P450"/>
    <property type="match status" value="1"/>
</dbReference>
<gene>
    <name evidence="3" type="ORF">T310_7026</name>
</gene>
<keyword evidence="2" id="KW-0812">Transmembrane</keyword>
<dbReference type="STRING" id="1408163.A0A0F4YLL5"/>
<keyword evidence="1" id="KW-0408">Iron</keyword>
<evidence type="ECO:0000256" key="2">
    <source>
        <dbReference type="SAM" id="Phobius"/>
    </source>
</evidence>
<comment type="caution">
    <text evidence="3">The sequence shown here is derived from an EMBL/GenBank/DDBJ whole genome shotgun (WGS) entry which is preliminary data.</text>
</comment>
<comment type="cofactor">
    <cofactor evidence="1">
        <name>heme</name>
        <dbReference type="ChEBI" id="CHEBI:30413"/>
    </cofactor>
</comment>
<keyword evidence="1" id="KW-0349">Heme</keyword>
<dbReference type="GeneID" id="25319302"/>
<keyword evidence="3" id="KW-0560">Oxidoreductase</keyword>
<dbReference type="PANTHER" id="PTHR24305">
    <property type="entry name" value="CYTOCHROME P450"/>
    <property type="match status" value="1"/>
</dbReference>
<dbReference type="GO" id="GO:0005506">
    <property type="term" value="F:iron ion binding"/>
    <property type="evidence" value="ECO:0007669"/>
    <property type="project" value="InterPro"/>
</dbReference>
<dbReference type="RefSeq" id="XP_013325627.1">
    <property type="nucleotide sequence ID" value="XM_013470173.1"/>
</dbReference>
<dbReference type="PRINTS" id="PR00463">
    <property type="entry name" value="EP450I"/>
</dbReference>
<dbReference type="Proteomes" id="UP000053958">
    <property type="component" value="Unassembled WGS sequence"/>
</dbReference>
<dbReference type="OrthoDB" id="6692864at2759"/>
<sequence length="578" mass="65028">MQYYIILIYFSCVPGLVFMCFVLTCMAAALTELKDFLEVPPLQAAGSAALLGIVLHWSIFRNIEVETYLYEFLALYLAAVLGLGYSYASWTDFSIIQSATRVLLLASSFNAGLVLSIGVYRLFFHRLRRFPGPFAAKLSRFYAMAKAAEKVQYHVEVAKMHDNLRELCIVRKSAVPLIHGPQSQCLKSTWYGQVSTDHTKCSIHMTRDFDTHRKRRKAWDRALSIKAIAQYRPRIKAKADLLIAQINANLGKPLDVTAWSMFLSFDIMDEIGFGKDFNNLRTGIEHTAIQGIHKHMTSLEIMSMVPWLLNLISRIPGAASGYSSFFKWCADELRSKRQTWDPQQEPQDIMSWLLKAFVEKDVSASPSETALEEDSRVVIVAGSDTTGSTLATILFYLAKYPATMKKLLRLLDEAMPGGAQDWSYEKVTSVTFIDDIINETLRLRPALLTGGYRVTPPGGIQVDEVYVPGDVNVFVLIQLIQTDERYYRDAQDFVPERWGERREEMGTDSAPFLPFSLGPYSCPGKNLAMMSLRIAISCIAQQFDISFAPGESGEGFDKGALDAFTTTLPPLFVQFSRR</sequence>
<feature type="transmembrane region" description="Helical" evidence="2">
    <location>
        <begin position="102"/>
        <end position="123"/>
    </location>
</feature>
<evidence type="ECO:0000313" key="3">
    <source>
        <dbReference type="EMBL" id="KKA19015.1"/>
    </source>
</evidence>
<evidence type="ECO:0000256" key="1">
    <source>
        <dbReference type="PIRSR" id="PIRSR602401-1"/>
    </source>
</evidence>
<feature type="binding site" description="axial binding residue" evidence="1">
    <location>
        <position position="522"/>
    </location>
    <ligand>
        <name>heme</name>
        <dbReference type="ChEBI" id="CHEBI:30413"/>
    </ligand>
    <ligandPart>
        <name>Fe</name>
        <dbReference type="ChEBI" id="CHEBI:18248"/>
    </ligandPart>
</feature>
<keyword evidence="2" id="KW-1133">Transmembrane helix</keyword>
<dbReference type="PANTHER" id="PTHR24305:SF78">
    <property type="entry name" value="P450, PUTATIVE (EUROFUNG)-RELATED"/>
    <property type="match status" value="1"/>
</dbReference>
<dbReference type="GO" id="GO:0004497">
    <property type="term" value="F:monooxygenase activity"/>
    <property type="evidence" value="ECO:0007669"/>
    <property type="project" value="UniProtKB-KW"/>
</dbReference>
<name>A0A0F4YLL5_RASE3</name>
<dbReference type="InterPro" id="IPR036396">
    <property type="entry name" value="Cyt_P450_sf"/>
</dbReference>
<feature type="transmembrane region" description="Helical" evidence="2">
    <location>
        <begin position="7"/>
        <end position="30"/>
    </location>
</feature>
<evidence type="ECO:0000313" key="4">
    <source>
        <dbReference type="Proteomes" id="UP000053958"/>
    </source>
</evidence>
<dbReference type="PRINTS" id="PR00385">
    <property type="entry name" value="P450"/>
</dbReference>
<dbReference type="GO" id="GO:0020037">
    <property type="term" value="F:heme binding"/>
    <property type="evidence" value="ECO:0007669"/>
    <property type="project" value="InterPro"/>
</dbReference>
<accession>A0A0F4YLL5</accession>
<keyword evidence="2" id="KW-0472">Membrane</keyword>
<keyword evidence="4" id="KW-1185">Reference proteome</keyword>
<dbReference type="InterPro" id="IPR002401">
    <property type="entry name" value="Cyt_P450_E_grp-I"/>
</dbReference>
<reference evidence="3 4" key="1">
    <citation type="submission" date="2015-04" db="EMBL/GenBank/DDBJ databases">
        <authorList>
            <person name="Heijne W.H."/>
            <person name="Fedorova N.D."/>
            <person name="Nierman W.C."/>
            <person name="Vollebregt A.W."/>
            <person name="Zhao Z."/>
            <person name="Wu L."/>
            <person name="Kumar M."/>
            <person name="Stam H."/>
            <person name="van den Berg M.A."/>
            <person name="Pel H.J."/>
        </authorList>
    </citation>
    <scope>NUCLEOTIDE SEQUENCE [LARGE SCALE GENOMIC DNA]</scope>
    <source>
        <strain evidence="3 4">CBS 393.64</strain>
    </source>
</reference>
<dbReference type="AlphaFoldDB" id="A0A0F4YLL5"/>
<protein>
    <submittedName>
        <fullName evidence="3">Benzoate 4-monooxygenase</fullName>
        <ecNumber evidence="3">1.14.13.12</ecNumber>
    </submittedName>
</protein>
<dbReference type="GO" id="GO:0016705">
    <property type="term" value="F:oxidoreductase activity, acting on paired donors, with incorporation or reduction of molecular oxygen"/>
    <property type="evidence" value="ECO:0007669"/>
    <property type="project" value="InterPro"/>
</dbReference>
<proteinExistence type="predicted"/>
<dbReference type="EC" id="1.14.13.12" evidence="3"/>
<dbReference type="InterPro" id="IPR050121">
    <property type="entry name" value="Cytochrome_P450_monoxygenase"/>
</dbReference>
<dbReference type="CDD" id="cd11061">
    <property type="entry name" value="CYP67-like"/>
    <property type="match status" value="1"/>
</dbReference>
<feature type="transmembrane region" description="Helical" evidence="2">
    <location>
        <begin position="72"/>
        <end position="90"/>
    </location>
</feature>
<keyword evidence="3" id="KW-0503">Monooxygenase</keyword>
<dbReference type="Gene3D" id="1.10.630.10">
    <property type="entry name" value="Cytochrome P450"/>
    <property type="match status" value="1"/>
</dbReference>